<dbReference type="PANTHER" id="PTHR12374">
    <property type="entry name" value="TRANSCRIPTIONAL ADAPTOR 2 ADA2 -RELATED"/>
    <property type="match status" value="1"/>
</dbReference>
<organism evidence="3 4">
    <name type="scientific">Cyclospora cayetanensis</name>
    <dbReference type="NCBI Taxonomy" id="88456"/>
    <lineage>
        <taxon>Eukaryota</taxon>
        <taxon>Sar</taxon>
        <taxon>Alveolata</taxon>
        <taxon>Apicomplexa</taxon>
        <taxon>Conoidasida</taxon>
        <taxon>Coccidia</taxon>
        <taxon>Eucoccidiorida</taxon>
        <taxon>Eimeriorina</taxon>
        <taxon>Eimeriidae</taxon>
        <taxon>Cyclospora</taxon>
    </lineage>
</organism>
<gene>
    <name evidence="3" type="ORF">cyc_08671</name>
</gene>
<dbReference type="Pfam" id="PF22941">
    <property type="entry name" value="TADA2A-like_3rd"/>
    <property type="match status" value="1"/>
</dbReference>
<feature type="compositionally biased region" description="Basic and acidic residues" evidence="1">
    <location>
        <begin position="142"/>
        <end position="156"/>
    </location>
</feature>
<feature type="region of interest" description="Disordered" evidence="1">
    <location>
        <begin position="142"/>
        <end position="167"/>
    </location>
</feature>
<dbReference type="GO" id="GO:0003682">
    <property type="term" value="F:chromatin binding"/>
    <property type="evidence" value="ECO:0007669"/>
    <property type="project" value="TreeGrafter"/>
</dbReference>
<protein>
    <submittedName>
        <fullName evidence="3">AP2 domain transcription factor apviib-1 ada2-b</fullName>
    </submittedName>
</protein>
<sequence>MSLAELQKAAEALHPTWVPGVVAVQPQHHSIQGYSAYRGDFDVEFDNEAEQLVADLDFSPSETPQELFLKKTRSACEASLAERLRPLQRFHSAAAHAALLRLLSVHAEAATRCALLREWRSLGLNTLQSVRVSGFKGSFLREKGGGKRAEGETKNKKEGRKKGRGSNCAGTRIRWRLGLIGEA</sequence>
<reference evidence="3 4" key="1">
    <citation type="journal article" date="2016" name="BMC Genomics">
        <title>Comparative genomics reveals Cyclospora cayetanensis possesses coccidia-like metabolism and invasion components but unique surface antigens.</title>
        <authorList>
            <person name="Liu S."/>
            <person name="Wang L."/>
            <person name="Zheng H."/>
            <person name="Xu Z."/>
            <person name="Roellig D.M."/>
            <person name="Li N."/>
            <person name="Frace M.A."/>
            <person name="Tang K."/>
            <person name="Arrowood M.J."/>
            <person name="Moss D.M."/>
            <person name="Zhang L."/>
            <person name="Feng Y."/>
            <person name="Xiao L."/>
        </authorList>
    </citation>
    <scope>NUCLEOTIDE SEQUENCE [LARGE SCALE GENOMIC DNA]</scope>
    <source>
        <strain evidence="3 4">CHN_HEN01</strain>
    </source>
</reference>
<dbReference type="GO" id="GO:0006357">
    <property type="term" value="P:regulation of transcription by RNA polymerase II"/>
    <property type="evidence" value="ECO:0007669"/>
    <property type="project" value="TreeGrafter"/>
</dbReference>
<evidence type="ECO:0000313" key="4">
    <source>
        <dbReference type="Proteomes" id="UP000095192"/>
    </source>
</evidence>
<dbReference type="VEuPathDB" id="ToxoDB:cyc_08671"/>
<evidence type="ECO:0000256" key="1">
    <source>
        <dbReference type="SAM" id="MobiDB-lite"/>
    </source>
</evidence>
<dbReference type="GO" id="GO:0006338">
    <property type="term" value="P:chromatin remodeling"/>
    <property type="evidence" value="ECO:0007669"/>
    <property type="project" value="TreeGrafter"/>
</dbReference>
<accession>A0A1D3D2E7</accession>
<name>A0A1D3D2E7_9EIME</name>
<dbReference type="InterPro" id="IPR055141">
    <property type="entry name" value="TADA2A_B-like_dom"/>
</dbReference>
<feature type="domain" description="Transcriptional adapter 2-alpha/beta-like" evidence="2">
    <location>
        <begin position="31"/>
        <end position="70"/>
    </location>
</feature>
<keyword evidence="4" id="KW-1185">Reference proteome</keyword>
<dbReference type="AlphaFoldDB" id="A0A1D3D2E7"/>
<dbReference type="PANTHER" id="PTHR12374:SF20">
    <property type="entry name" value="TRANSCRIPTIONAL ADAPTER 2-ALPHA"/>
    <property type="match status" value="1"/>
</dbReference>
<dbReference type="GO" id="GO:0003713">
    <property type="term" value="F:transcription coactivator activity"/>
    <property type="evidence" value="ECO:0007669"/>
    <property type="project" value="TreeGrafter"/>
</dbReference>
<comment type="caution">
    <text evidence="3">The sequence shown here is derived from an EMBL/GenBank/DDBJ whole genome shotgun (WGS) entry which is preliminary data.</text>
</comment>
<dbReference type="GO" id="GO:0005634">
    <property type="term" value="C:nucleus"/>
    <property type="evidence" value="ECO:0007669"/>
    <property type="project" value="TreeGrafter"/>
</dbReference>
<evidence type="ECO:0000259" key="2">
    <source>
        <dbReference type="Pfam" id="PF22941"/>
    </source>
</evidence>
<proteinExistence type="predicted"/>
<dbReference type="EMBL" id="JROU02001036">
    <property type="protein sequence ID" value="OEH77619.1"/>
    <property type="molecule type" value="Genomic_DNA"/>
</dbReference>
<evidence type="ECO:0000313" key="3">
    <source>
        <dbReference type="EMBL" id="OEH77619.1"/>
    </source>
</evidence>
<dbReference type="InParanoid" id="A0A1D3D2E7"/>
<dbReference type="Proteomes" id="UP000095192">
    <property type="component" value="Unassembled WGS sequence"/>
</dbReference>